<comment type="caution">
    <text evidence="2">The sequence shown here is derived from an EMBL/GenBank/DDBJ whole genome shotgun (WGS) entry which is preliminary data.</text>
</comment>
<name>A0A098SDV9_9BACT</name>
<organism evidence="2 3">
    <name type="scientific">Phaeodactylibacter xiamenensis</name>
    <dbReference type="NCBI Taxonomy" id="1524460"/>
    <lineage>
        <taxon>Bacteria</taxon>
        <taxon>Pseudomonadati</taxon>
        <taxon>Bacteroidota</taxon>
        <taxon>Saprospiria</taxon>
        <taxon>Saprospirales</taxon>
        <taxon>Haliscomenobacteraceae</taxon>
        <taxon>Phaeodactylibacter</taxon>
    </lineage>
</organism>
<gene>
    <name evidence="2" type="ORF">IX84_05530</name>
</gene>
<proteinExistence type="predicted"/>
<sequence length="297" mass="33770">MKIIVAGLLMLWVWLPAALAQEDDLLSLIEEEPATEQITNAFKSSRVINGHSMEMIGEGVLDFRILHRFGRVNQGYQQFFGLDQASMRMGFDYGVTPNLTVGVGRSTFQKELDGFVKWRILWQSKGAKTMPVSLVWVSGATYNGQEQPFPFTEVEPTFTRRLAYYHELIIGRKFSNEFTLQLSPVLVHRNIVENRLATNDFFALGIGGRYKLTNRVALVADYYHAFNRFPNSWVYNPLSIGVDIETGGHVFQLHFSNSNGMNERAFLLGDNGSWLNGDIQFGFNLSRVFQVKKPVLK</sequence>
<dbReference type="STRING" id="1524460.IX84_05530"/>
<protein>
    <recommendedName>
        <fullName evidence="1">DUF5777 domain-containing protein</fullName>
    </recommendedName>
</protein>
<dbReference type="InterPro" id="IPR045916">
    <property type="entry name" value="DUF5777"/>
</dbReference>
<keyword evidence="3" id="KW-1185">Reference proteome</keyword>
<reference evidence="2 3" key="1">
    <citation type="journal article" date="2014" name="Int. J. Syst. Evol. Microbiol.">
        <title>Phaeodactylibacter xiamenensis gen. nov., sp. nov., a member of the family Saprospiraceae isolated from the marine alga Phaeodactylum tricornutum.</title>
        <authorList>
            <person name="Chen Z.Jr."/>
            <person name="Lei X."/>
            <person name="Lai Q."/>
            <person name="Li Y."/>
            <person name="Zhang B."/>
            <person name="Zhang J."/>
            <person name="Zhang H."/>
            <person name="Yang L."/>
            <person name="Zheng W."/>
            <person name="Tian Y."/>
            <person name="Yu Z."/>
            <person name="Xu H.Jr."/>
            <person name="Zheng T."/>
        </authorList>
    </citation>
    <scope>NUCLEOTIDE SEQUENCE [LARGE SCALE GENOMIC DNA]</scope>
    <source>
        <strain evidence="2 3">KD52</strain>
    </source>
</reference>
<evidence type="ECO:0000259" key="1">
    <source>
        <dbReference type="Pfam" id="PF19089"/>
    </source>
</evidence>
<evidence type="ECO:0000313" key="2">
    <source>
        <dbReference type="EMBL" id="KGE89212.1"/>
    </source>
</evidence>
<dbReference type="AlphaFoldDB" id="A0A098SDV9"/>
<dbReference type="Pfam" id="PF19089">
    <property type="entry name" value="DUF5777"/>
    <property type="match status" value="1"/>
</dbReference>
<feature type="domain" description="DUF5777" evidence="1">
    <location>
        <begin position="42"/>
        <end position="289"/>
    </location>
</feature>
<dbReference type="EMBL" id="JPOS01000012">
    <property type="protein sequence ID" value="KGE89212.1"/>
    <property type="molecule type" value="Genomic_DNA"/>
</dbReference>
<dbReference type="Proteomes" id="UP000029736">
    <property type="component" value="Unassembled WGS sequence"/>
</dbReference>
<evidence type="ECO:0000313" key="3">
    <source>
        <dbReference type="Proteomes" id="UP000029736"/>
    </source>
</evidence>
<accession>A0A098SDV9</accession>